<evidence type="ECO:0000256" key="5">
    <source>
        <dbReference type="ARBA" id="ARBA00022989"/>
    </source>
</evidence>
<organism evidence="8 9">
    <name type="scientific">Olea europaea subsp. europaea</name>
    <dbReference type="NCBI Taxonomy" id="158383"/>
    <lineage>
        <taxon>Eukaryota</taxon>
        <taxon>Viridiplantae</taxon>
        <taxon>Streptophyta</taxon>
        <taxon>Embryophyta</taxon>
        <taxon>Tracheophyta</taxon>
        <taxon>Spermatophyta</taxon>
        <taxon>Magnoliopsida</taxon>
        <taxon>eudicotyledons</taxon>
        <taxon>Gunneridae</taxon>
        <taxon>Pentapetalae</taxon>
        <taxon>asterids</taxon>
        <taxon>lamiids</taxon>
        <taxon>Lamiales</taxon>
        <taxon>Oleaceae</taxon>
        <taxon>Oleeae</taxon>
        <taxon>Olea</taxon>
    </lineage>
</organism>
<keyword evidence="6" id="KW-0472">Membrane</keyword>
<evidence type="ECO:0000256" key="6">
    <source>
        <dbReference type="ARBA" id="ARBA00023136"/>
    </source>
</evidence>
<comment type="similarity">
    <text evidence="2">Belongs to the YSL (TC 2.A.67.2) family.</text>
</comment>
<gene>
    <name evidence="8" type="ORF">OLEA9_A027876</name>
</gene>
<keyword evidence="9" id="KW-1185">Reference proteome</keyword>
<keyword evidence="3" id="KW-0813">Transport</keyword>
<dbReference type="Pfam" id="PF03169">
    <property type="entry name" value="OPT"/>
    <property type="match status" value="1"/>
</dbReference>
<evidence type="ECO:0000259" key="7">
    <source>
        <dbReference type="Pfam" id="PF09331"/>
    </source>
</evidence>
<dbReference type="Pfam" id="PF09331">
    <property type="entry name" value="DUF1985"/>
    <property type="match status" value="1"/>
</dbReference>
<dbReference type="GO" id="GO:0035673">
    <property type="term" value="F:oligopeptide transmembrane transporter activity"/>
    <property type="evidence" value="ECO:0007669"/>
    <property type="project" value="InterPro"/>
</dbReference>
<keyword evidence="5" id="KW-1133">Transmembrane helix</keyword>
<name>A0A8S0RRS5_OLEEU</name>
<dbReference type="AlphaFoldDB" id="A0A8S0RRS5"/>
<dbReference type="InterPro" id="IPR015410">
    <property type="entry name" value="DUF1985"/>
</dbReference>
<protein>
    <submittedName>
        <fullName evidence="8">Probable metal-nicotianamine transporter YSL7</fullName>
    </submittedName>
</protein>
<dbReference type="Gramene" id="OE9A027876T1">
    <property type="protein sequence ID" value="OE9A027876C1"/>
    <property type="gene ID" value="OE9A027876"/>
</dbReference>
<proteinExistence type="inferred from homology"/>
<keyword evidence="4" id="KW-0812">Transmembrane</keyword>
<comment type="subcellular location">
    <subcellularLocation>
        <location evidence="1">Membrane</location>
        <topology evidence="1">Multi-pass membrane protein</topology>
    </subcellularLocation>
</comment>
<dbReference type="PANTHER" id="PTHR31645:SF20">
    <property type="entry name" value="METAL-NICOTIANAMINE TRANSPORTER YSL7"/>
    <property type="match status" value="1"/>
</dbReference>
<evidence type="ECO:0000256" key="4">
    <source>
        <dbReference type="ARBA" id="ARBA00022692"/>
    </source>
</evidence>
<dbReference type="GO" id="GO:0016020">
    <property type="term" value="C:membrane"/>
    <property type="evidence" value="ECO:0007669"/>
    <property type="project" value="UniProtKB-SubCell"/>
</dbReference>
<dbReference type="InterPro" id="IPR004813">
    <property type="entry name" value="OPT"/>
</dbReference>
<sequence length="234" mass="26696">MCMAIPFNLGAYFTIDRCIGCLILFIWDRENKKQEKELGLAVASSLLCDESLWAIPVAVLSLAGVNAPICMKFLSASANKKVNVKVFNIVYNFNTGLAIHNTKRQVYQPNNEDMWFYVAGRYVRFSISEFCLATGLRCHGECDIQMYDSRTSKLKRKYFSQVDTVTHEDIKSTFFSACQMSDLDLVEALLNDDVAGMGALYFLTAYLFPRDYKKVVDNYLFALVEDFDAMNRFL</sequence>
<comment type="caution">
    <text evidence="8">The sequence shown here is derived from an EMBL/GenBank/DDBJ whole genome shotgun (WGS) entry which is preliminary data.</text>
</comment>
<dbReference type="PANTHER" id="PTHR31645">
    <property type="entry name" value="OLIGOPEPTIDE TRANSPORTER YGL114W-RELATED"/>
    <property type="match status" value="1"/>
</dbReference>
<feature type="domain" description="DUF1985" evidence="7">
    <location>
        <begin position="104"/>
        <end position="231"/>
    </location>
</feature>
<evidence type="ECO:0000313" key="8">
    <source>
        <dbReference type="EMBL" id="CAA2981942.1"/>
    </source>
</evidence>
<dbReference type="Proteomes" id="UP000594638">
    <property type="component" value="Unassembled WGS sequence"/>
</dbReference>
<reference evidence="8 9" key="1">
    <citation type="submission" date="2019-12" db="EMBL/GenBank/DDBJ databases">
        <authorList>
            <person name="Alioto T."/>
            <person name="Alioto T."/>
            <person name="Gomez Garrido J."/>
        </authorList>
    </citation>
    <scope>NUCLEOTIDE SEQUENCE [LARGE SCALE GENOMIC DNA]</scope>
</reference>
<accession>A0A8S0RRS5</accession>
<dbReference type="InterPro" id="IPR045035">
    <property type="entry name" value="YSL-like"/>
</dbReference>
<dbReference type="EMBL" id="CACTIH010003683">
    <property type="protein sequence ID" value="CAA2981942.1"/>
    <property type="molecule type" value="Genomic_DNA"/>
</dbReference>
<evidence type="ECO:0000256" key="1">
    <source>
        <dbReference type="ARBA" id="ARBA00004141"/>
    </source>
</evidence>
<evidence type="ECO:0000256" key="3">
    <source>
        <dbReference type="ARBA" id="ARBA00022448"/>
    </source>
</evidence>
<evidence type="ECO:0000256" key="2">
    <source>
        <dbReference type="ARBA" id="ARBA00010276"/>
    </source>
</evidence>
<dbReference type="OrthoDB" id="1930729at2759"/>
<evidence type="ECO:0000313" key="9">
    <source>
        <dbReference type="Proteomes" id="UP000594638"/>
    </source>
</evidence>